<gene>
    <name evidence="1" type="ORF">SAMN04490355_10638</name>
</gene>
<dbReference type="Proteomes" id="UP000199520">
    <property type="component" value="Unassembled WGS sequence"/>
</dbReference>
<evidence type="ECO:0000313" key="2">
    <source>
        <dbReference type="Proteomes" id="UP000199520"/>
    </source>
</evidence>
<dbReference type="EMBL" id="FOTS01000063">
    <property type="protein sequence ID" value="SFM26625.1"/>
    <property type="molecule type" value="Genomic_DNA"/>
</dbReference>
<name>A0A1I4PGB9_9FIRM</name>
<evidence type="ECO:0000313" key="1">
    <source>
        <dbReference type="EMBL" id="SFM26625.1"/>
    </source>
</evidence>
<dbReference type="AlphaFoldDB" id="A0A1I4PGB9"/>
<dbReference type="STRING" id="1123291.SAMN04490355_10638"/>
<sequence>MSEYTIDLLSIPIYQQMARIVYFDRCMVKWVGMLLSEHNEQMKEKEGNSDGAR</sequence>
<keyword evidence="2" id="KW-1185">Reference proteome</keyword>
<accession>A0A1I4PGB9</accession>
<protein>
    <submittedName>
        <fullName evidence="1">Uncharacterized protein</fullName>
    </submittedName>
</protein>
<proteinExistence type="predicted"/>
<organism evidence="1 2">
    <name type="scientific">Pelosinus propionicus DSM 13327</name>
    <dbReference type="NCBI Taxonomy" id="1123291"/>
    <lineage>
        <taxon>Bacteria</taxon>
        <taxon>Bacillati</taxon>
        <taxon>Bacillota</taxon>
        <taxon>Negativicutes</taxon>
        <taxon>Selenomonadales</taxon>
        <taxon>Sporomusaceae</taxon>
        <taxon>Pelosinus</taxon>
    </lineage>
</organism>
<reference evidence="2" key="1">
    <citation type="submission" date="2016-10" db="EMBL/GenBank/DDBJ databases">
        <authorList>
            <person name="Varghese N."/>
            <person name="Submissions S."/>
        </authorList>
    </citation>
    <scope>NUCLEOTIDE SEQUENCE [LARGE SCALE GENOMIC DNA]</scope>
    <source>
        <strain evidence="2">DSM 13327</strain>
    </source>
</reference>